<name>A0AAW5JMY0_9FIRM</name>
<feature type="region of interest" description="Disordered" evidence="6">
    <location>
        <begin position="456"/>
        <end position="485"/>
    </location>
</feature>
<dbReference type="InterPro" id="IPR009057">
    <property type="entry name" value="Homeodomain-like_sf"/>
</dbReference>
<dbReference type="FunFam" id="3.40.50.300:FF:000006">
    <property type="entry name" value="DNA-binding transcriptional regulator NtrC"/>
    <property type="match status" value="1"/>
</dbReference>
<comment type="caution">
    <text evidence="9">The sequence shown here is derived from an EMBL/GenBank/DDBJ whole genome shotgun (WGS) entry which is preliminary data.</text>
</comment>
<dbReference type="SUPFAM" id="SSF52540">
    <property type="entry name" value="P-loop containing nucleoside triphosphate hydrolases"/>
    <property type="match status" value="1"/>
</dbReference>
<dbReference type="InterPro" id="IPR027417">
    <property type="entry name" value="P-loop_NTPase"/>
</dbReference>
<keyword evidence="5" id="KW-0804">Transcription</keyword>
<keyword evidence="2" id="KW-0067">ATP-binding</keyword>
<dbReference type="InterPro" id="IPR025944">
    <property type="entry name" value="Sigma_54_int_dom_CS"/>
</dbReference>
<dbReference type="CDD" id="cd00130">
    <property type="entry name" value="PAS"/>
    <property type="match status" value="1"/>
</dbReference>
<reference evidence="9" key="1">
    <citation type="submission" date="2022-06" db="EMBL/GenBank/DDBJ databases">
        <title>Isolation of gut microbiota from human fecal samples.</title>
        <authorList>
            <person name="Pamer E.G."/>
            <person name="Barat B."/>
            <person name="Waligurski E."/>
            <person name="Medina S."/>
            <person name="Paddock L."/>
            <person name="Mostad J."/>
        </authorList>
    </citation>
    <scope>NUCLEOTIDE SEQUENCE</scope>
    <source>
        <strain evidence="9">DFI.9.91</strain>
    </source>
</reference>
<dbReference type="Gene3D" id="1.10.10.60">
    <property type="entry name" value="Homeodomain-like"/>
    <property type="match status" value="1"/>
</dbReference>
<dbReference type="PANTHER" id="PTHR32071">
    <property type="entry name" value="TRANSCRIPTIONAL REGULATORY PROTEIN"/>
    <property type="match status" value="1"/>
</dbReference>
<dbReference type="SUPFAM" id="SSF46689">
    <property type="entry name" value="Homeodomain-like"/>
    <property type="match status" value="1"/>
</dbReference>
<dbReference type="Pfam" id="PF25601">
    <property type="entry name" value="AAA_lid_14"/>
    <property type="match status" value="1"/>
</dbReference>
<organism evidence="9 10">
    <name type="scientific">Intestinimonas massiliensis</name>
    <name type="common">ex Afouda et al. 2020</name>
    <dbReference type="NCBI Taxonomy" id="1673721"/>
    <lineage>
        <taxon>Bacteria</taxon>
        <taxon>Bacillati</taxon>
        <taxon>Bacillota</taxon>
        <taxon>Clostridia</taxon>
        <taxon>Eubacteriales</taxon>
        <taxon>Intestinimonas</taxon>
    </lineage>
</organism>
<evidence type="ECO:0000259" key="7">
    <source>
        <dbReference type="PROSITE" id="PS50045"/>
    </source>
</evidence>
<gene>
    <name evidence="9" type="ORF">NE579_06835</name>
</gene>
<dbReference type="PROSITE" id="PS00688">
    <property type="entry name" value="SIGMA54_INTERACT_3"/>
    <property type="match status" value="1"/>
</dbReference>
<dbReference type="InterPro" id="IPR013767">
    <property type="entry name" value="PAS_fold"/>
</dbReference>
<evidence type="ECO:0000313" key="9">
    <source>
        <dbReference type="EMBL" id="MCQ4770182.1"/>
    </source>
</evidence>
<dbReference type="Pfam" id="PF02954">
    <property type="entry name" value="HTH_8"/>
    <property type="match status" value="1"/>
</dbReference>
<keyword evidence="1" id="KW-0547">Nucleotide-binding</keyword>
<evidence type="ECO:0000256" key="6">
    <source>
        <dbReference type="SAM" id="MobiDB-lite"/>
    </source>
</evidence>
<dbReference type="InterPro" id="IPR003593">
    <property type="entry name" value="AAA+_ATPase"/>
</dbReference>
<dbReference type="SMART" id="SM00091">
    <property type="entry name" value="PAS"/>
    <property type="match status" value="1"/>
</dbReference>
<evidence type="ECO:0000313" key="10">
    <source>
        <dbReference type="Proteomes" id="UP001204562"/>
    </source>
</evidence>
<dbReference type="PANTHER" id="PTHR32071:SF121">
    <property type="entry name" value="SIGMA L-DEPENDENT TRANSCRIPTIONAL REGULATOR YQIR-RELATED"/>
    <property type="match status" value="1"/>
</dbReference>
<proteinExistence type="predicted"/>
<evidence type="ECO:0000256" key="4">
    <source>
        <dbReference type="ARBA" id="ARBA00023125"/>
    </source>
</evidence>
<protein>
    <submittedName>
        <fullName evidence="9">Sigma 54-interacting transcriptional regulator</fullName>
    </submittedName>
</protein>
<dbReference type="NCBIfam" id="TIGR00229">
    <property type="entry name" value="sensory_box"/>
    <property type="match status" value="1"/>
</dbReference>
<dbReference type="SUPFAM" id="SSF55785">
    <property type="entry name" value="PYP-like sensor domain (PAS domain)"/>
    <property type="match status" value="1"/>
</dbReference>
<evidence type="ECO:0000256" key="2">
    <source>
        <dbReference type="ARBA" id="ARBA00022840"/>
    </source>
</evidence>
<dbReference type="InterPro" id="IPR002197">
    <property type="entry name" value="HTH_Fis"/>
</dbReference>
<dbReference type="InterPro" id="IPR025943">
    <property type="entry name" value="Sigma_54_int_dom_ATP-bd_2"/>
</dbReference>
<dbReference type="PROSITE" id="PS50112">
    <property type="entry name" value="PAS"/>
    <property type="match status" value="1"/>
</dbReference>
<evidence type="ECO:0000259" key="8">
    <source>
        <dbReference type="PROSITE" id="PS50112"/>
    </source>
</evidence>
<dbReference type="PROSITE" id="PS50045">
    <property type="entry name" value="SIGMA54_INTERACT_4"/>
    <property type="match status" value="1"/>
</dbReference>
<evidence type="ECO:0000256" key="3">
    <source>
        <dbReference type="ARBA" id="ARBA00023015"/>
    </source>
</evidence>
<dbReference type="InterPro" id="IPR002078">
    <property type="entry name" value="Sigma_54_int"/>
</dbReference>
<evidence type="ECO:0000256" key="1">
    <source>
        <dbReference type="ARBA" id="ARBA00022741"/>
    </source>
</evidence>
<dbReference type="GO" id="GO:0043565">
    <property type="term" value="F:sequence-specific DNA binding"/>
    <property type="evidence" value="ECO:0007669"/>
    <property type="project" value="InterPro"/>
</dbReference>
<dbReference type="Proteomes" id="UP001204562">
    <property type="component" value="Unassembled WGS sequence"/>
</dbReference>
<dbReference type="SMART" id="SM00382">
    <property type="entry name" value="AAA"/>
    <property type="match status" value="1"/>
</dbReference>
<dbReference type="InterPro" id="IPR025662">
    <property type="entry name" value="Sigma_54_int_dom_ATP-bd_1"/>
</dbReference>
<feature type="domain" description="PAS" evidence="8">
    <location>
        <begin position="6"/>
        <end position="52"/>
    </location>
</feature>
<sequence length="485" mass="54477">MEQINEQAVFLPVLEALYDAVMVTDSNGVIILANQATLDSFSLTREQLIGKTPSQLIAEGVYLNSSITKAIETRDTVTEIIHFPNGARRLSTSVPMFDTEGALSMVITNSRAEDILNEFSKQLAYEQGLHEKYQEIAAYLTDIRTDKVIYCSNQMKDIMSICNIISGADSTVMLLGESGVGKEVIAHHIHNNSPRRKNAFIPINCAAISKELFESELFGYAPHAFTGASSKGKNGLIKLAHNGTLFLDEVAELPLDMQTKLLRFLSTKKFIPVGSNKPEEVDVRIITATNQDLLQMTREKTFRTDLYYRLNVIPIRIPPLRERIEDIKVLSEAFLATYNQKYKKAILFAEQEMELLKAYPWPGNVRELKNIIERTVVMCQQENVGDFLQASLFGTNGMDVLNYGEGFHIRFDLPLKDALESFENYYINAVLEENHGALNEAAKVLDIHRTTLYRKKNPEPKARLSTQDKGPGKNDEQACVGTDDV</sequence>
<dbReference type="Gene3D" id="3.40.50.300">
    <property type="entry name" value="P-loop containing nucleotide triphosphate hydrolases"/>
    <property type="match status" value="1"/>
</dbReference>
<dbReference type="PROSITE" id="PS00675">
    <property type="entry name" value="SIGMA54_INTERACT_1"/>
    <property type="match status" value="1"/>
</dbReference>
<dbReference type="InterPro" id="IPR000014">
    <property type="entry name" value="PAS"/>
</dbReference>
<dbReference type="Gene3D" id="3.30.450.20">
    <property type="entry name" value="PAS domain"/>
    <property type="match status" value="1"/>
</dbReference>
<feature type="domain" description="Sigma-54 factor interaction" evidence="7">
    <location>
        <begin position="148"/>
        <end position="377"/>
    </location>
</feature>
<keyword evidence="3" id="KW-0805">Transcription regulation</keyword>
<dbReference type="Pfam" id="PF00989">
    <property type="entry name" value="PAS"/>
    <property type="match status" value="1"/>
</dbReference>
<dbReference type="RefSeq" id="WP_256303693.1">
    <property type="nucleotide sequence ID" value="NZ_JANFYS010000011.1"/>
</dbReference>
<accession>A0AAW5JMY0</accession>
<dbReference type="CDD" id="cd00009">
    <property type="entry name" value="AAA"/>
    <property type="match status" value="1"/>
</dbReference>
<dbReference type="GO" id="GO:0006355">
    <property type="term" value="P:regulation of DNA-templated transcription"/>
    <property type="evidence" value="ECO:0007669"/>
    <property type="project" value="InterPro"/>
</dbReference>
<evidence type="ECO:0000256" key="5">
    <source>
        <dbReference type="ARBA" id="ARBA00023163"/>
    </source>
</evidence>
<dbReference type="Gene3D" id="1.10.8.60">
    <property type="match status" value="1"/>
</dbReference>
<dbReference type="PROSITE" id="PS00676">
    <property type="entry name" value="SIGMA54_INTERACT_2"/>
    <property type="match status" value="1"/>
</dbReference>
<dbReference type="AlphaFoldDB" id="A0AAW5JMY0"/>
<keyword evidence="4" id="KW-0238">DNA-binding</keyword>
<dbReference type="Pfam" id="PF00158">
    <property type="entry name" value="Sigma54_activat"/>
    <property type="match status" value="1"/>
</dbReference>
<dbReference type="EMBL" id="JANFYS010000011">
    <property type="protein sequence ID" value="MCQ4770182.1"/>
    <property type="molecule type" value="Genomic_DNA"/>
</dbReference>
<dbReference type="GO" id="GO:0005524">
    <property type="term" value="F:ATP binding"/>
    <property type="evidence" value="ECO:0007669"/>
    <property type="project" value="UniProtKB-KW"/>
</dbReference>
<dbReference type="InterPro" id="IPR058031">
    <property type="entry name" value="AAA_lid_NorR"/>
</dbReference>
<dbReference type="InterPro" id="IPR035965">
    <property type="entry name" value="PAS-like_dom_sf"/>
</dbReference>